<proteinExistence type="predicted"/>
<sequence>MRRRFAPPDPAAALTDRLISQQIAPGSRVLDLGCEDGRLLAKLRDDAGCRVTGVEVNEDAFVDALRRGVPVLRFDLDEGLPDLPDGGFDVAVLSQTLQQVKQPHVVLREMLRVAPRAVVVVPNFGHWRVRAQLLFGGRAPVTNALPHAWYDTPNLHVMTLRDMRDLAADLGVRIAAEQPIRAGRAADRLVWPNLRADSVLFVLERGQAE</sequence>
<keyword evidence="2" id="KW-1185">Reference proteome</keyword>
<dbReference type="InterPro" id="IPR010743">
    <property type="entry name" value="Methionine_synth_MetW"/>
</dbReference>
<dbReference type="Gene3D" id="3.40.50.150">
    <property type="entry name" value="Vaccinia Virus protein VP39"/>
    <property type="match status" value="1"/>
</dbReference>
<gene>
    <name evidence="1" type="primary">metXA_2</name>
    <name evidence="1" type="ORF">LzC2_42110</name>
</gene>
<dbReference type="PANTHER" id="PTHR43861">
    <property type="entry name" value="TRANS-ACONITATE 2-METHYLTRANSFERASE-RELATED"/>
    <property type="match status" value="1"/>
</dbReference>
<accession>A0ABX1VL94</accession>
<reference evidence="1 2" key="1">
    <citation type="journal article" date="2020" name="Syst. Appl. Microbiol.">
        <title>Alienimonas chondri sp. nov., a novel planctomycete isolated from the biofilm of the red alga Chondrus crispus.</title>
        <authorList>
            <person name="Vitorino I."/>
            <person name="Albuquerque L."/>
            <person name="Wiegand S."/>
            <person name="Kallscheuer N."/>
            <person name="da Costa M.S."/>
            <person name="Lobo-da-Cunha A."/>
            <person name="Jogler C."/>
            <person name="Lage O.M."/>
        </authorList>
    </citation>
    <scope>NUCLEOTIDE SEQUENCE [LARGE SCALE GENOMIC DNA]</scope>
    <source>
        <strain evidence="1 2">LzC2</strain>
    </source>
</reference>
<evidence type="ECO:0000313" key="1">
    <source>
        <dbReference type="EMBL" id="NNJ28100.1"/>
    </source>
</evidence>
<evidence type="ECO:0000313" key="2">
    <source>
        <dbReference type="Proteomes" id="UP000609651"/>
    </source>
</evidence>
<dbReference type="RefSeq" id="WP_171189997.1">
    <property type="nucleotide sequence ID" value="NZ_WTPX01000293.1"/>
</dbReference>
<dbReference type="InterPro" id="IPR029063">
    <property type="entry name" value="SAM-dependent_MTases_sf"/>
</dbReference>
<name>A0ABX1VL94_9PLAN</name>
<dbReference type="EMBL" id="WTPX01000293">
    <property type="protein sequence ID" value="NNJ28100.1"/>
    <property type="molecule type" value="Genomic_DNA"/>
</dbReference>
<dbReference type="CDD" id="cd02440">
    <property type="entry name" value="AdoMet_MTases"/>
    <property type="match status" value="1"/>
</dbReference>
<organism evidence="1 2">
    <name type="scientific">Alienimonas chondri</name>
    <dbReference type="NCBI Taxonomy" id="2681879"/>
    <lineage>
        <taxon>Bacteria</taxon>
        <taxon>Pseudomonadati</taxon>
        <taxon>Planctomycetota</taxon>
        <taxon>Planctomycetia</taxon>
        <taxon>Planctomycetales</taxon>
        <taxon>Planctomycetaceae</taxon>
        <taxon>Alienimonas</taxon>
    </lineage>
</organism>
<dbReference type="Pfam" id="PF07021">
    <property type="entry name" value="MetW"/>
    <property type="match status" value="1"/>
</dbReference>
<dbReference type="NCBIfam" id="TIGR02081">
    <property type="entry name" value="metW"/>
    <property type="match status" value="1"/>
</dbReference>
<dbReference type="Proteomes" id="UP000609651">
    <property type="component" value="Unassembled WGS sequence"/>
</dbReference>
<comment type="caution">
    <text evidence="1">The sequence shown here is derived from an EMBL/GenBank/DDBJ whole genome shotgun (WGS) entry which is preliminary data.</text>
</comment>
<dbReference type="SUPFAM" id="SSF53335">
    <property type="entry name" value="S-adenosyl-L-methionine-dependent methyltransferases"/>
    <property type="match status" value="1"/>
</dbReference>
<protein>
    <submittedName>
        <fullName evidence="1">Bifunctional methionine biosynthesis protein MetXA/MetW</fullName>
    </submittedName>
</protein>